<dbReference type="Proteomes" id="UP000177737">
    <property type="component" value="Unassembled WGS sequence"/>
</dbReference>
<dbReference type="EMBL" id="MGFN01000022">
    <property type="protein sequence ID" value="OGM06609.1"/>
    <property type="molecule type" value="Genomic_DNA"/>
</dbReference>
<proteinExistence type="predicted"/>
<reference evidence="1 2" key="1">
    <citation type="journal article" date="2016" name="Nat. Commun.">
        <title>Thousands of microbial genomes shed light on interconnected biogeochemical processes in an aquifer system.</title>
        <authorList>
            <person name="Anantharaman K."/>
            <person name="Brown C.T."/>
            <person name="Hug L.A."/>
            <person name="Sharon I."/>
            <person name="Castelle C.J."/>
            <person name="Probst A.J."/>
            <person name="Thomas B.C."/>
            <person name="Singh A."/>
            <person name="Wilkins M.J."/>
            <person name="Karaoz U."/>
            <person name="Brodie E.L."/>
            <person name="Williams K.H."/>
            <person name="Hubbard S.S."/>
            <person name="Banfield J.F."/>
        </authorList>
    </citation>
    <scope>NUCLEOTIDE SEQUENCE [LARGE SCALE GENOMIC DNA]</scope>
</reference>
<evidence type="ECO:0000313" key="2">
    <source>
        <dbReference type="Proteomes" id="UP000177737"/>
    </source>
</evidence>
<sequence length="171" mass="19544">MNKEAPMSLENQRELVRGFLTKLGGVAIVTPDMSKDYKFVALLPVLDEWTRLFSYDGTLVKPDYIWEKLHIQNVDITDSTMIFLRIDGNVAKTQIIETDTSGWNEVQLQRGYVLGFREKPLVFDRAQRVLSHLKKTASRFIAVGFPMDNPNDHKLIVPIRMGGGDIDEDDF</sequence>
<organism evidence="1 2">
    <name type="scientific">Candidatus Woesebacteria bacterium GWC1_42_13</name>
    <dbReference type="NCBI Taxonomy" id="1802475"/>
    <lineage>
        <taxon>Bacteria</taxon>
        <taxon>Candidatus Woeseibacteriota</taxon>
    </lineage>
</organism>
<name>A0A1F7WVZ8_9BACT</name>
<evidence type="ECO:0000313" key="1">
    <source>
        <dbReference type="EMBL" id="OGM06609.1"/>
    </source>
</evidence>
<protein>
    <submittedName>
        <fullName evidence="1">Uncharacterized protein</fullName>
    </submittedName>
</protein>
<comment type="caution">
    <text evidence="1">The sequence shown here is derived from an EMBL/GenBank/DDBJ whole genome shotgun (WGS) entry which is preliminary data.</text>
</comment>
<accession>A0A1F7WVZ8</accession>
<gene>
    <name evidence="1" type="ORF">A2129_01565</name>
</gene>
<dbReference type="AlphaFoldDB" id="A0A1F7WVZ8"/>